<dbReference type="InterPro" id="IPR036250">
    <property type="entry name" value="AcylCo_DH-like_C"/>
</dbReference>
<organism evidence="17 18">
    <name type="scientific">Hyphodiscus hymeniophilus</name>
    <dbReference type="NCBI Taxonomy" id="353542"/>
    <lineage>
        <taxon>Eukaryota</taxon>
        <taxon>Fungi</taxon>
        <taxon>Dikarya</taxon>
        <taxon>Ascomycota</taxon>
        <taxon>Pezizomycotina</taxon>
        <taxon>Leotiomycetes</taxon>
        <taxon>Helotiales</taxon>
        <taxon>Hyphodiscaceae</taxon>
        <taxon>Hyphodiscus</taxon>
    </lineage>
</organism>
<evidence type="ECO:0000256" key="10">
    <source>
        <dbReference type="PIRNR" id="PIRNR000168"/>
    </source>
</evidence>
<dbReference type="Pfam" id="PF22924">
    <property type="entry name" value="ACOX_C_alpha1"/>
    <property type="match status" value="1"/>
</dbReference>
<protein>
    <recommendedName>
        <fullName evidence="10">Acyl-coenzyme A oxidase</fullName>
    </recommendedName>
</protein>
<feature type="region of interest" description="Disordered" evidence="13">
    <location>
        <begin position="1"/>
        <end position="29"/>
    </location>
</feature>
<evidence type="ECO:0000259" key="16">
    <source>
        <dbReference type="Pfam" id="PF22924"/>
    </source>
</evidence>
<dbReference type="EMBL" id="VNKQ01000006">
    <property type="protein sequence ID" value="KAG0650118.1"/>
    <property type="molecule type" value="Genomic_DNA"/>
</dbReference>
<comment type="caution">
    <text evidence="17">The sequence shown here is derived from an EMBL/GenBank/DDBJ whole genome shotgun (WGS) entry which is preliminary data.</text>
</comment>
<dbReference type="FunFam" id="2.40.110.10:FF:000003">
    <property type="entry name" value="Acyl-coenzyme A oxidase"/>
    <property type="match status" value="1"/>
</dbReference>
<feature type="domain" description="Acyl-CoA oxidase C-terminal" evidence="14">
    <location>
        <begin position="505"/>
        <end position="692"/>
    </location>
</feature>
<evidence type="ECO:0000256" key="1">
    <source>
        <dbReference type="ARBA" id="ARBA00001974"/>
    </source>
</evidence>
<dbReference type="InterPro" id="IPR002655">
    <property type="entry name" value="Acyl-CoA_oxidase_C"/>
</dbReference>
<dbReference type="Gene3D" id="1.20.140.10">
    <property type="entry name" value="Butyryl-CoA Dehydrogenase, subunit A, domain 3"/>
    <property type="match status" value="2"/>
</dbReference>
<dbReference type="InterPro" id="IPR046373">
    <property type="entry name" value="Acyl-CoA_Oxase/DH_mid-dom_sf"/>
</dbReference>
<dbReference type="OrthoDB" id="538336at2759"/>
<keyword evidence="8" id="KW-0443">Lipid metabolism</keyword>
<dbReference type="InterPro" id="IPR029320">
    <property type="entry name" value="Acyl-CoA_ox_N"/>
</dbReference>
<keyword evidence="6" id="KW-0276">Fatty acid metabolism</keyword>
<evidence type="ECO:0000256" key="6">
    <source>
        <dbReference type="ARBA" id="ARBA00022832"/>
    </source>
</evidence>
<feature type="binding site" evidence="12">
    <location>
        <position position="168"/>
    </location>
    <ligand>
        <name>FAD</name>
        <dbReference type="ChEBI" id="CHEBI:57692"/>
    </ligand>
</feature>
<keyword evidence="18" id="KW-1185">Reference proteome</keyword>
<dbReference type="InterPro" id="IPR009100">
    <property type="entry name" value="AcylCoA_DH/oxidase_NM_dom_sf"/>
</dbReference>
<comment type="subcellular location">
    <subcellularLocation>
        <location evidence="2">Peroxisome</location>
    </subcellularLocation>
</comment>
<name>A0A9P6VM57_9HELO</name>
<evidence type="ECO:0000256" key="3">
    <source>
        <dbReference type="ARBA" id="ARBA00006288"/>
    </source>
</evidence>
<dbReference type="Gene3D" id="1.10.540.10">
    <property type="entry name" value="Acyl-CoA dehydrogenase/oxidase, N-terminal domain"/>
    <property type="match status" value="1"/>
</dbReference>
<feature type="compositionally biased region" description="Basic and acidic residues" evidence="13">
    <location>
        <begin position="15"/>
        <end position="29"/>
    </location>
</feature>
<evidence type="ECO:0000256" key="5">
    <source>
        <dbReference type="ARBA" id="ARBA00022827"/>
    </source>
</evidence>
<evidence type="ECO:0000256" key="7">
    <source>
        <dbReference type="ARBA" id="ARBA00023002"/>
    </source>
</evidence>
<dbReference type="GO" id="GO:0005777">
    <property type="term" value="C:peroxisome"/>
    <property type="evidence" value="ECO:0007669"/>
    <property type="project" value="UniProtKB-SubCell"/>
</dbReference>
<sequence>MKLTTKESSTYSRSSDAHEDAKTETNEQKKMMVTARAQATFNSKSLTEIILGSKEAVAIQDDAFARLEKILGTSDTSRLPRCYSNMNHEEAFLEGLRAGKVTMEDSFKYRHDVFLYSTHLWALGNASPFGIHTFLFMPSLKQQSSPEQYKFWVPLAESGKILGAYCQTELGHGTHVGGIETTATFEMQTDEFIINTPTLSSTKFWPGALGFTCSHAIVMARLIVRGKDLGIHAFMVQVRSLVDYKPMKGIELGDIGMKMAYNGTDNGFAVFHKVRIPRTNMLSRYANLDQDGNYARVPLREKMLYGGMLNGRFIMIRHAAFQLAQALTIATRYSVVREQGHSPFTGEKTEMPIIQFKTQHYRLLVLISKAYANLFTWKALETSYKDMVERQAKGDHSTLPHNHILMCGLKAWSTETASNGAEDARKMCGGHGYLFISGLPEIVSSVTAMATFEGENWVMWQQVSLYLMKGLAAKDLPTAMSYMVDHRLCSNPLPCAARGSEFLSFNVLQSLFEHRAAQLTFEASELLTSSRTTLSKSAAWNKNMMTLIAAARAHVEKHVLCTFIDQVSSLPTSPIRDVLSKLVSLYGLTTLTSPTSADSISFFVHNHISPIQLSEIREQVDHLLEELLPDAIALTDAWNFTDASLCSAIGMRDGNAYERVMEWVRQLDINVNAEKAGGVFREGFENYIEPVLRAKL</sequence>
<evidence type="ECO:0000313" key="18">
    <source>
        <dbReference type="Proteomes" id="UP000785200"/>
    </source>
</evidence>
<feature type="compositionally biased region" description="Polar residues" evidence="13">
    <location>
        <begin position="1"/>
        <end position="14"/>
    </location>
</feature>
<evidence type="ECO:0000256" key="13">
    <source>
        <dbReference type="SAM" id="MobiDB-lite"/>
    </source>
</evidence>
<dbReference type="InterPro" id="IPR012258">
    <property type="entry name" value="Acyl-CoA_oxidase"/>
</dbReference>
<feature type="domain" description="Acyl-coenzyme A oxidase N-terminal" evidence="15">
    <location>
        <begin position="42"/>
        <end position="161"/>
    </location>
</feature>
<dbReference type="FunFam" id="1.20.140.10:FF:000010">
    <property type="entry name" value="Acyl-coenzyme A oxidase"/>
    <property type="match status" value="1"/>
</dbReference>
<dbReference type="Gene3D" id="2.40.110.10">
    <property type="entry name" value="Butyryl-CoA Dehydrogenase, subunit A, domain 2"/>
    <property type="match status" value="1"/>
</dbReference>
<dbReference type="Proteomes" id="UP000785200">
    <property type="component" value="Unassembled WGS sequence"/>
</dbReference>
<dbReference type="Pfam" id="PF01756">
    <property type="entry name" value="ACOX"/>
    <property type="match status" value="1"/>
</dbReference>
<evidence type="ECO:0000256" key="8">
    <source>
        <dbReference type="ARBA" id="ARBA00023098"/>
    </source>
</evidence>
<dbReference type="PANTHER" id="PTHR10909">
    <property type="entry name" value="ELECTRON TRANSPORT OXIDOREDUCTASE"/>
    <property type="match status" value="1"/>
</dbReference>
<evidence type="ECO:0000259" key="14">
    <source>
        <dbReference type="Pfam" id="PF01756"/>
    </source>
</evidence>
<keyword evidence="9" id="KW-0576">Peroxisome</keyword>
<reference evidence="17" key="1">
    <citation type="submission" date="2019-07" db="EMBL/GenBank/DDBJ databases">
        <title>Hyphodiscus hymeniophilus genome sequencing and assembly.</title>
        <authorList>
            <person name="Kramer G."/>
            <person name="Nodwell J."/>
        </authorList>
    </citation>
    <scope>NUCLEOTIDE SEQUENCE</scope>
    <source>
        <strain evidence="17">ATCC 34498</strain>
    </source>
</reference>
<dbReference type="SUPFAM" id="SSF56645">
    <property type="entry name" value="Acyl-CoA dehydrogenase NM domain-like"/>
    <property type="match status" value="1"/>
</dbReference>
<dbReference type="SUPFAM" id="SSF47203">
    <property type="entry name" value="Acyl-CoA dehydrogenase C-terminal domain-like"/>
    <property type="match status" value="2"/>
</dbReference>
<keyword evidence="7" id="KW-0560">Oxidoreductase</keyword>
<dbReference type="PIRSF" id="PIRSF000168">
    <property type="entry name" value="Acyl-CoA_oxidase"/>
    <property type="match status" value="1"/>
</dbReference>
<dbReference type="FunFam" id="1.20.140.10:FF:000013">
    <property type="entry name" value="Acyl-coenzyme A oxidase"/>
    <property type="match status" value="1"/>
</dbReference>
<feature type="domain" description="Acyl-CoA oxidase C-alpha1" evidence="16">
    <location>
        <begin position="305"/>
        <end position="468"/>
    </location>
</feature>
<evidence type="ECO:0000256" key="11">
    <source>
        <dbReference type="PIRSR" id="PIRSR000168-1"/>
    </source>
</evidence>
<evidence type="ECO:0000256" key="12">
    <source>
        <dbReference type="PIRSR" id="PIRSR000168-2"/>
    </source>
</evidence>
<evidence type="ECO:0000259" key="15">
    <source>
        <dbReference type="Pfam" id="PF14749"/>
    </source>
</evidence>
<dbReference type="AlphaFoldDB" id="A0A9P6VM57"/>
<dbReference type="Pfam" id="PF14749">
    <property type="entry name" value="Acyl-CoA_ox_N"/>
    <property type="match status" value="1"/>
</dbReference>
<dbReference type="InterPro" id="IPR037069">
    <property type="entry name" value="AcylCoA_DH/ox_N_sf"/>
</dbReference>
<comment type="cofactor">
    <cofactor evidence="1">
        <name>FAD</name>
        <dbReference type="ChEBI" id="CHEBI:57692"/>
    </cofactor>
</comment>
<feature type="binding site" evidence="12">
    <location>
        <position position="207"/>
    </location>
    <ligand>
        <name>FAD</name>
        <dbReference type="ChEBI" id="CHEBI:57692"/>
    </ligand>
</feature>
<proteinExistence type="inferred from homology"/>
<dbReference type="InterPro" id="IPR055060">
    <property type="entry name" value="ACOX_C_alpha1"/>
</dbReference>
<keyword evidence="5 10" id="KW-0274">FAD</keyword>
<evidence type="ECO:0000256" key="9">
    <source>
        <dbReference type="ARBA" id="ARBA00023140"/>
    </source>
</evidence>
<dbReference type="GO" id="GO:0055088">
    <property type="term" value="P:lipid homeostasis"/>
    <property type="evidence" value="ECO:0007669"/>
    <property type="project" value="TreeGrafter"/>
</dbReference>
<feature type="active site" description="Proton acceptor" evidence="11">
    <location>
        <position position="453"/>
    </location>
</feature>
<comment type="similarity">
    <text evidence="3 10">Belongs to the acyl-CoA oxidase family.</text>
</comment>
<dbReference type="GO" id="GO:0033540">
    <property type="term" value="P:fatty acid beta-oxidation using acyl-CoA oxidase"/>
    <property type="evidence" value="ECO:0007669"/>
    <property type="project" value="TreeGrafter"/>
</dbReference>
<dbReference type="PANTHER" id="PTHR10909:SF250">
    <property type="entry name" value="PEROXISOMAL ACYL-COENZYME A OXIDASE 1"/>
    <property type="match status" value="1"/>
</dbReference>
<dbReference type="GO" id="GO:0003997">
    <property type="term" value="F:acyl-CoA oxidase activity"/>
    <property type="evidence" value="ECO:0007669"/>
    <property type="project" value="InterPro"/>
</dbReference>
<gene>
    <name evidence="17" type="ORF">D0Z07_3092</name>
</gene>
<dbReference type="GO" id="GO:0005504">
    <property type="term" value="F:fatty acid binding"/>
    <property type="evidence" value="ECO:0007669"/>
    <property type="project" value="TreeGrafter"/>
</dbReference>
<keyword evidence="4 10" id="KW-0285">Flavoprotein</keyword>
<evidence type="ECO:0000313" key="17">
    <source>
        <dbReference type="EMBL" id="KAG0650118.1"/>
    </source>
</evidence>
<accession>A0A9P6VM57</accession>
<evidence type="ECO:0000256" key="2">
    <source>
        <dbReference type="ARBA" id="ARBA00004275"/>
    </source>
</evidence>
<evidence type="ECO:0000256" key="4">
    <source>
        <dbReference type="ARBA" id="ARBA00022630"/>
    </source>
</evidence>
<dbReference type="GO" id="GO:0071949">
    <property type="term" value="F:FAD binding"/>
    <property type="evidence" value="ECO:0007669"/>
    <property type="project" value="InterPro"/>
</dbReference>